<comment type="caution">
    <text evidence="2">The sequence shown here is derived from an EMBL/GenBank/DDBJ whole genome shotgun (WGS) entry which is preliminary data.</text>
</comment>
<evidence type="ECO:0000313" key="3">
    <source>
        <dbReference type="Proteomes" id="UP000662572"/>
    </source>
</evidence>
<dbReference type="EMBL" id="BMZB01000007">
    <property type="protein sequence ID" value="GGZ44353.1"/>
    <property type="molecule type" value="Genomic_DNA"/>
</dbReference>
<gene>
    <name evidence="2" type="ORF">GCM10011273_33870</name>
</gene>
<evidence type="ECO:0000313" key="2">
    <source>
        <dbReference type="EMBL" id="GGZ44353.1"/>
    </source>
</evidence>
<dbReference type="SUPFAM" id="SSF51197">
    <property type="entry name" value="Clavaminate synthase-like"/>
    <property type="match status" value="1"/>
</dbReference>
<dbReference type="AlphaFoldDB" id="A0A918QEJ6"/>
<proteinExistence type="predicted"/>
<protein>
    <submittedName>
        <fullName evidence="2">Cupin</fullName>
    </submittedName>
</protein>
<accession>A0A918QEJ6</accession>
<dbReference type="PROSITE" id="PS51184">
    <property type="entry name" value="JMJC"/>
    <property type="match status" value="1"/>
</dbReference>
<dbReference type="RefSeq" id="WP_189488824.1">
    <property type="nucleotide sequence ID" value="NZ_BMZB01000007.1"/>
</dbReference>
<dbReference type="Proteomes" id="UP000662572">
    <property type="component" value="Unassembled WGS sequence"/>
</dbReference>
<evidence type="ECO:0000259" key="1">
    <source>
        <dbReference type="PROSITE" id="PS51184"/>
    </source>
</evidence>
<dbReference type="InterPro" id="IPR014710">
    <property type="entry name" value="RmlC-like_jellyroll"/>
</dbReference>
<dbReference type="PANTHER" id="PTHR12461:SF105">
    <property type="entry name" value="HYPOXIA-INDUCIBLE FACTOR 1-ALPHA INHIBITOR"/>
    <property type="match status" value="1"/>
</dbReference>
<dbReference type="SMART" id="SM00558">
    <property type="entry name" value="JmjC"/>
    <property type="match status" value="1"/>
</dbReference>
<dbReference type="InterPro" id="IPR003347">
    <property type="entry name" value="JmjC_dom"/>
</dbReference>
<sequence>MSDFKSVDVYENVTRDLFESSIIPAGKPAILKGLVAHWPCVRAANESSEALAGYLKHFDSRKPGLVSVCAPEQNGRFFYNEALNGFNFRNFNETVSFAVDWLMANRHKPVVESVYLQALGADIHFPGMISELDMPLLGDAVTPRVWLGNTLRTQTHFDLAANIACHVAGEKVFTLFPPDQLANLYPAPLDRTPAGVPISLVSFEEPDFERFPRFREALKTAVCAPLEPGDGLYIPELWWHHVQTTGPLNMLVNYWWNETRADLVSPYLPIYLAALSHKRLPPEQRKVWRDIYDYFIYEAYGDPLPGLPAEFSTMFAEDLTQAQLNQYKLQLKNLN</sequence>
<dbReference type="InterPro" id="IPR041667">
    <property type="entry name" value="Cupin_8"/>
</dbReference>
<dbReference type="PANTHER" id="PTHR12461">
    <property type="entry name" value="HYPOXIA-INDUCIBLE FACTOR 1 ALPHA INHIBITOR-RELATED"/>
    <property type="match status" value="1"/>
</dbReference>
<dbReference type="Pfam" id="PF13621">
    <property type="entry name" value="Cupin_8"/>
    <property type="match status" value="1"/>
</dbReference>
<dbReference type="Gene3D" id="2.60.120.10">
    <property type="entry name" value="Jelly Rolls"/>
    <property type="match status" value="1"/>
</dbReference>
<organism evidence="2 3">
    <name type="scientific">Asticcacaulis endophyticus</name>
    <dbReference type="NCBI Taxonomy" id="1395890"/>
    <lineage>
        <taxon>Bacteria</taxon>
        <taxon>Pseudomonadati</taxon>
        <taxon>Pseudomonadota</taxon>
        <taxon>Alphaproteobacteria</taxon>
        <taxon>Caulobacterales</taxon>
        <taxon>Caulobacteraceae</taxon>
        <taxon>Asticcacaulis</taxon>
    </lineage>
</organism>
<reference evidence="2" key="2">
    <citation type="submission" date="2020-09" db="EMBL/GenBank/DDBJ databases">
        <authorList>
            <person name="Sun Q."/>
            <person name="Kim S."/>
        </authorList>
    </citation>
    <scope>NUCLEOTIDE SEQUENCE</scope>
    <source>
        <strain evidence="2">KCTC 32296</strain>
    </source>
</reference>
<feature type="domain" description="JmjC" evidence="1">
    <location>
        <begin position="114"/>
        <end position="271"/>
    </location>
</feature>
<keyword evidence="3" id="KW-1185">Reference proteome</keyword>
<reference evidence="2" key="1">
    <citation type="journal article" date="2014" name="Int. J. Syst. Evol. Microbiol.">
        <title>Complete genome sequence of Corynebacterium casei LMG S-19264T (=DSM 44701T), isolated from a smear-ripened cheese.</title>
        <authorList>
            <consortium name="US DOE Joint Genome Institute (JGI-PGF)"/>
            <person name="Walter F."/>
            <person name="Albersmeier A."/>
            <person name="Kalinowski J."/>
            <person name="Ruckert C."/>
        </authorList>
    </citation>
    <scope>NUCLEOTIDE SEQUENCE</scope>
    <source>
        <strain evidence="2">KCTC 32296</strain>
    </source>
</reference>
<name>A0A918QEJ6_9CAUL</name>